<proteinExistence type="inferred from homology"/>
<dbReference type="PANTHER" id="PTHR15950">
    <property type="entry name" value="TRANSCRIPTION COFACTOR VESTIGIAL-LIKE PROTEIN"/>
    <property type="match status" value="1"/>
</dbReference>
<comment type="caution">
    <text evidence="8">The sequence shown here is derived from an EMBL/GenBank/DDBJ whole genome shotgun (WGS) entry which is preliminary data.</text>
</comment>
<dbReference type="EMBL" id="QXTE01000078">
    <property type="protein sequence ID" value="TFK07807.1"/>
    <property type="molecule type" value="Genomic_DNA"/>
</dbReference>
<evidence type="ECO:0000256" key="2">
    <source>
        <dbReference type="ARBA" id="ARBA00004123"/>
    </source>
</evidence>
<dbReference type="OrthoDB" id="10069705at2759"/>
<name>A0A4D9EC02_9SAUR</name>
<evidence type="ECO:0000256" key="5">
    <source>
        <dbReference type="ARBA" id="ARBA00023242"/>
    </source>
</evidence>
<keyword evidence="3" id="KW-0805">Transcription regulation</keyword>
<dbReference type="GO" id="GO:0005634">
    <property type="term" value="C:nucleus"/>
    <property type="evidence" value="ECO:0007669"/>
    <property type="project" value="UniProtKB-SubCell"/>
</dbReference>
<accession>A0A4D9EC02</accession>
<evidence type="ECO:0000256" key="3">
    <source>
        <dbReference type="ARBA" id="ARBA00023015"/>
    </source>
</evidence>
<reference evidence="8 9" key="1">
    <citation type="submission" date="2019-04" db="EMBL/GenBank/DDBJ databases">
        <title>Draft genome of the big-headed turtle Platysternon megacephalum.</title>
        <authorList>
            <person name="Gong S."/>
        </authorList>
    </citation>
    <scope>NUCLEOTIDE SEQUENCE [LARGE SCALE GENOMIC DNA]</scope>
    <source>
        <strain evidence="8">DO16091913</strain>
        <tissue evidence="8">Muscle</tissue>
    </source>
</reference>
<sequence>MSCSDVVMHHSQAACGAPQYLPSPVAAAAYCPLPAPSQQKKLAVYNKMQESLEVTLPSKQEEDEKDQPAEMEYLNSRCVLFTYFQGDIGSVVDEHFSRALSQASSFNRETALSKSKAGLSPLWRESSTISSQRSSFPASFWTTSYQPAPPPCLSGVHPDFPVTAPGTFPTADPSSWPGHGLHQTAPPPPSTASESWHYPLASQVSPSYAHMHDVYMHHHHPHPHMHHHHPSSHLDPRYGSLLMPSVRSARIPAPQCDTTKTDPTTVTSATSAWAGAFHGTVDIVPSFGFDTGIQHNDKSKESSLVLKIRCILAPASVPTAGMMILKLLTVSARGQRTHR</sequence>
<dbReference type="GO" id="GO:0006355">
    <property type="term" value="P:regulation of DNA-templated transcription"/>
    <property type="evidence" value="ECO:0007669"/>
    <property type="project" value="InterPro"/>
</dbReference>
<dbReference type="AlphaFoldDB" id="A0A4D9EC02"/>
<reference evidence="8 9" key="2">
    <citation type="submission" date="2019-04" db="EMBL/GenBank/DDBJ databases">
        <title>The genome sequence of big-headed turtle.</title>
        <authorList>
            <person name="Gong S."/>
        </authorList>
    </citation>
    <scope>NUCLEOTIDE SEQUENCE [LARGE SCALE GENOMIC DNA]</scope>
    <source>
        <strain evidence="8">DO16091913</strain>
        <tissue evidence="8">Muscle</tissue>
    </source>
</reference>
<evidence type="ECO:0000313" key="8">
    <source>
        <dbReference type="EMBL" id="TFK07807.1"/>
    </source>
</evidence>
<evidence type="ECO:0000256" key="7">
    <source>
        <dbReference type="SAM" id="MobiDB-lite"/>
    </source>
</evidence>
<keyword evidence="5" id="KW-0539">Nucleus</keyword>
<feature type="region of interest" description="Disordered" evidence="7">
    <location>
        <begin position="165"/>
        <end position="194"/>
    </location>
</feature>
<keyword evidence="9" id="KW-1185">Reference proteome</keyword>
<dbReference type="SMART" id="SM00711">
    <property type="entry name" value="TDU"/>
    <property type="match status" value="1"/>
</dbReference>
<evidence type="ECO:0000256" key="6">
    <source>
        <dbReference type="ARBA" id="ARBA00025784"/>
    </source>
</evidence>
<dbReference type="Pfam" id="PF07545">
    <property type="entry name" value="Vg_Tdu"/>
    <property type="match status" value="1"/>
</dbReference>
<dbReference type="Proteomes" id="UP000297703">
    <property type="component" value="Unassembled WGS sequence"/>
</dbReference>
<evidence type="ECO:0000313" key="9">
    <source>
        <dbReference type="Proteomes" id="UP000297703"/>
    </source>
</evidence>
<gene>
    <name evidence="8" type="ORF">DR999_PMT09319</name>
</gene>
<comment type="function">
    <text evidence="1">May act as a specific coactivator for the mammalian TEFs.</text>
</comment>
<comment type="subcellular location">
    <subcellularLocation>
        <location evidence="2">Nucleus</location>
    </subcellularLocation>
</comment>
<dbReference type="InterPro" id="IPR011520">
    <property type="entry name" value="Vg_fam"/>
</dbReference>
<dbReference type="PANTHER" id="PTHR15950:SF16">
    <property type="entry name" value="TRANSCRIPTION COFACTOR VESTIGIAL-LIKE PROTEIN 3"/>
    <property type="match status" value="1"/>
</dbReference>
<keyword evidence="4" id="KW-0804">Transcription</keyword>
<evidence type="ECO:0000256" key="1">
    <source>
        <dbReference type="ARBA" id="ARBA00002229"/>
    </source>
</evidence>
<evidence type="ECO:0000256" key="4">
    <source>
        <dbReference type="ARBA" id="ARBA00023163"/>
    </source>
</evidence>
<dbReference type="STRING" id="55544.A0A4D9EC02"/>
<protein>
    <submittedName>
        <fullName evidence="8">Transcription cofactor vestigial-like protein 3</fullName>
    </submittedName>
</protein>
<organism evidence="8 9">
    <name type="scientific">Platysternon megacephalum</name>
    <name type="common">big-headed turtle</name>
    <dbReference type="NCBI Taxonomy" id="55544"/>
    <lineage>
        <taxon>Eukaryota</taxon>
        <taxon>Metazoa</taxon>
        <taxon>Chordata</taxon>
        <taxon>Craniata</taxon>
        <taxon>Vertebrata</taxon>
        <taxon>Euteleostomi</taxon>
        <taxon>Archelosauria</taxon>
        <taxon>Testudinata</taxon>
        <taxon>Testudines</taxon>
        <taxon>Cryptodira</taxon>
        <taxon>Durocryptodira</taxon>
        <taxon>Testudinoidea</taxon>
        <taxon>Platysternidae</taxon>
        <taxon>Platysternon</taxon>
    </lineage>
</organism>
<dbReference type="InterPro" id="IPR006627">
    <property type="entry name" value="TDU_repeat"/>
</dbReference>
<comment type="similarity">
    <text evidence="6">Belongs to the vestigial family.</text>
</comment>